<keyword evidence="2" id="KW-1185">Reference proteome</keyword>
<evidence type="ECO:0000313" key="1">
    <source>
        <dbReference type="EMBL" id="AFZ26239.1"/>
    </source>
</evidence>
<dbReference type="HOGENOM" id="CLU_1400475_0_0_3"/>
<dbReference type="OrthoDB" id="589204at2"/>
<dbReference type="KEGG" id="csg:Cylst_4134"/>
<name>K9X2D3_9NOST</name>
<accession>K9X2D3</accession>
<evidence type="ECO:0000313" key="2">
    <source>
        <dbReference type="Proteomes" id="UP000010475"/>
    </source>
</evidence>
<dbReference type="EMBL" id="CP003642">
    <property type="protein sequence ID" value="AFZ26239.1"/>
    <property type="molecule type" value="Genomic_DNA"/>
</dbReference>
<protein>
    <submittedName>
        <fullName evidence="1">Uncharacterized protein</fullName>
    </submittedName>
</protein>
<dbReference type="AlphaFoldDB" id="K9X2D3"/>
<gene>
    <name evidence="1" type="ORF">Cylst_4134</name>
</gene>
<dbReference type="STRING" id="56107.Cylst_4134"/>
<dbReference type="Proteomes" id="UP000010475">
    <property type="component" value="Chromosome"/>
</dbReference>
<proteinExistence type="predicted"/>
<sequence>MEAIKLLLERLDYLLVNPPSEEEGYEVTYLMEDIVTTAGTDGLILLVERYGNSQVPIFPRATSFFLAQQANHPDENTSPLIYELINNLQCQDDWATQINCLTTLQRQTMFDLPWTSLSQAQSVIFPFVQYCLSQHVTVVEGVVDVLQVLNEHGLIQDVFTETQIAALRQRFREIIREGDTHLNRQIAYLNNLIP</sequence>
<organism evidence="1 2">
    <name type="scientific">Cylindrospermum stagnale PCC 7417</name>
    <dbReference type="NCBI Taxonomy" id="56107"/>
    <lineage>
        <taxon>Bacteria</taxon>
        <taxon>Bacillati</taxon>
        <taxon>Cyanobacteriota</taxon>
        <taxon>Cyanophyceae</taxon>
        <taxon>Nostocales</taxon>
        <taxon>Nostocaceae</taxon>
        <taxon>Cylindrospermum</taxon>
    </lineage>
</organism>
<reference evidence="1 2" key="1">
    <citation type="submission" date="2012-06" db="EMBL/GenBank/DDBJ databases">
        <title>Finished chromosome of genome of Cylindrospermum stagnale PCC 7417.</title>
        <authorList>
            <consortium name="US DOE Joint Genome Institute"/>
            <person name="Gugger M."/>
            <person name="Coursin T."/>
            <person name="Rippka R."/>
            <person name="Tandeau De Marsac N."/>
            <person name="Huntemann M."/>
            <person name="Wei C.-L."/>
            <person name="Han J."/>
            <person name="Detter J.C."/>
            <person name="Han C."/>
            <person name="Tapia R."/>
            <person name="Chen A."/>
            <person name="Kyrpides N."/>
            <person name="Mavromatis K."/>
            <person name="Markowitz V."/>
            <person name="Szeto E."/>
            <person name="Ivanova N."/>
            <person name="Pagani I."/>
            <person name="Pati A."/>
            <person name="Goodwin L."/>
            <person name="Nordberg H.P."/>
            <person name="Cantor M.N."/>
            <person name="Hua S.X."/>
            <person name="Woyke T."/>
            <person name="Kerfeld C.A."/>
        </authorList>
    </citation>
    <scope>NUCLEOTIDE SEQUENCE [LARGE SCALE GENOMIC DNA]</scope>
    <source>
        <strain evidence="1 2">PCC 7417</strain>
    </source>
</reference>
<dbReference type="RefSeq" id="WP_015209481.1">
    <property type="nucleotide sequence ID" value="NC_019757.1"/>
</dbReference>